<dbReference type="EMBL" id="JBEPAZ010000061">
    <property type="protein sequence ID" value="MER6433497.1"/>
    <property type="molecule type" value="Genomic_DNA"/>
</dbReference>
<gene>
    <name evidence="1" type="ORF">ABT272_38120</name>
</gene>
<sequence>MTFQEHVRRAAGEVVAGFAADGGIYAVTFRIDSVEQDPRFPYVAIGYTTEADAAASAGSASNAWEARWSYAFFPRTGLEGVKSVGCDPDGAARHRREAQARGLWYEDDGEPGERGERLAAWFARVCVAAARHLHEDGVIARALGRPVPVILYDMFDPDAMFALTSAANPAELVAEFMTEAPDGPDGEDTAPAAGPGG</sequence>
<reference evidence="1 2" key="1">
    <citation type="submission" date="2024-06" db="EMBL/GenBank/DDBJ databases">
        <title>The Natural Products Discovery Center: Release of the First 8490 Sequenced Strains for Exploring Actinobacteria Biosynthetic Diversity.</title>
        <authorList>
            <person name="Kalkreuter E."/>
            <person name="Kautsar S.A."/>
            <person name="Yang D."/>
            <person name="Bader C.D."/>
            <person name="Teijaro C.N."/>
            <person name="Fluegel L."/>
            <person name="Davis C.M."/>
            <person name="Simpson J.R."/>
            <person name="Lauterbach L."/>
            <person name="Steele A.D."/>
            <person name="Gui C."/>
            <person name="Meng S."/>
            <person name="Li G."/>
            <person name="Viehrig K."/>
            <person name="Ye F."/>
            <person name="Su P."/>
            <person name="Kiefer A.F."/>
            <person name="Nichols A."/>
            <person name="Cepeda A.J."/>
            <person name="Yan W."/>
            <person name="Fan B."/>
            <person name="Jiang Y."/>
            <person name="Adhikari A."/>
            <person name="Zheng C.-J."/>
            <person name="Schuster L."/>
            <person name="Cowan T.M."/>
            <person name="Smanski M.J."/>
            <person name="Chevrette M.G."/>
            <person name="De Carvalho L.P.S."/>
            <person name="Shen B."/>
        </authorList>
    </citation>
    <scope>NUCLEOTIDE SEQUENCE [LARGE SCALE GENOMIC DNA]</scope>
    <source>
        <strain evidence="1 2">NPDC001166</strain>
    </source>
</reference>
<evidence type="ECO:0000313" key="2">
    <source>
        <dbReference type="Proteomes" id="UP001470023"/>
    </source>
</evidence>
<accession>A0ABV1UIE0</accession>
<dbReference type="Proteomes" id="UP001470023">
    <property type="component" value="Unassembled WGS sequence"/>
</dbReference>
<proteinExistence type="predicted"/>
<organism evidence="1 2">
    <name type="scientific">Streptomyces sp. 900105245</name>
    <dbReference type="NCBI Taxonomy" id="3154379"/>
    <lineage>
        <taxon>Bacteria</taxon>
        <taxon>Bacillati</taxon>
        <taxon>Actinomycetota</taxon>
        <taxon>Actinomycetes</taxon>
        <taxon>Kitasatosporales</taxon>
        <taxon>Streptomycetaceae</taxon>
        <taxon>Streptomyces</taxon>
    </lineage>
</organism>
<evidence type="ECO:0000313" key="1">
    <source>
        <dbReference type="EMBL" id="MER6433497.1"/>
    </source>
</evidence>
<name>A0ABV1UIE0_9ACTN</name>
<comment type="caution">
    <text evidence="1">The sequence shown here is derived from an EMBL/GenBank/DDBJ whole genome shotgun (WGS) entry which is preliminary data.</text>
</comment>
<keyword evidence="2" id="KW-1185">Reference proteome</keyword>
<protein>
    <submittedName>
        <fullName evidence="1">Uncharacterized protein</fullName>
    </submittedName>
</protein>
<dbReference type="RefSeq" id="WP_263280291.1">
    <property type="nucleotide sequence ID" value="NZ_JBEPAZ010000061.1"/>
</dbReference>